<evidence type="ECO:0000313" key="2">
    <source>
        <dbReference type="EMBL" id="ADV82087.1"/>
    </source>
</evidence>
<dbReference type="RefSeq" id="WP_013567820.1">
    <property type="nucleotide sequence ID" value="NC_014963.1"/>
</dbReference>
<protein>
    <recommendedName>
        <fullName evidence="4">Lipoprotein</fullName>
    </recommendedName>
</protein>
<accession>E8UZ69</accession>
<keyword evidence="3" id="KW-1185">Reference proteome</keyword>
<dbReference type="InterPro" id="IPR011044">
    <property type="entry name" value="Quino_amine_DH_bsu"/>
</dbReference>
<dbReference type="STRING" id="401053.AciPR4_1262"/>
<evidence type="ECO:0000256" key="1">
    <source>
        <dbReference type="SAM" id="SignalP"/>
    </source>
</evidence>
<dbReference type="KEGG" id="tsa:AciPR4_1262"/>
<dbReference type="HOGENOM" id="CLU_933618_0_0_0"/>
<gene>
    <name evidence="2" type="ordered locus">AciPR4_1262</name>
</gene>
<feature type="signal peptide" evidence="1">
    <location>
        <begin position="1"/>
        <end position="26"/>
    </location>
</feature>
<proteinExistence type="predicted"/>
<evidence type="ECO:0000313" key="3">
    <source>
        <dbReference type="Proteomes" id="UP000006844"/>
    </source>
</evidence>
<dbReference type="EMBL" id="CP002467">
    <property type="protein sequence ID" value="ADV82087.1"/>
    <property type="molecule type" value="Genomic_DNA"/>
</dbReference>
<dbReference type="Proteomes" id="UP000006844">
    <property type="component" value="Chromosome"/>
</dbReference>
<organism evidence="2 3">
    <name type="scientific">Terriglobus saanensis (strain ATCC BAA-1853 / DSM 23119 / SP1PR4)</name>
    <dbReference type="NCBI Taxonomy" id="401053"/>
    <lineage>
        <taxon>Bacteria</taxon>
        <taxon>Pseudomonadati</taxon>
        <taxon>Acidobacteriota</taxon>
        <taxon>Terriglobia</taxon>
        <taxon>Terriglobales</taxon>
        <taxon>Acidobacteriaceae</taxon>
        <taxon>Terriglobus</taxon>
    </lineage>
</organism>
<name>E8UZ69_TERSS</name>
<feature type="chain" id="PRO_5003228922" description="Lipoprotein" evidence="1">
    <location>
        <begin position="27"/>
        <end position="298"/>
    </location>
</feature>
<dbReference type="InterPro" id="IPR015943">
    <property type="entry name" value="WD40/YVTN_repeat-like_dom_sf"/>
</dbReference>
<keyword evidence="1" id="KW-0732">Signal</keyword>
<dbReference type="Gene3D" id="2.130.10.10">
    <property type="entry name" value="YVTN repeat-like/Quinoprotein amine dehydrogenase"/>
    <property type="match status" value="1"/>
</dbReference>
<sequence length="298" mass="32077">MVRICSFGSWFRGPLFLLLLPLAGCGSGIVDGCAAFASCATVVTQPGSPVISPSAPTTPDPSPTVLPAWVNGFTWIGQSGNTGVYQGYATDGADAHYFFDTGALFKSSSYLQNIPVAANYSPLIDGTIHLGDGAYYAGKVYGIVENWQGCAAPPSRAAIVVFDAQTLNRLYFTDITLSHHETSSITILPDTNEAVVSSYCDGRKLFVYSLPGFQLTRTIPLPTPVALIQGITYNGGFLYIADNNGGLYGLRLADGEERKLHQAPFSGEYEGLDFKNGELRWLINRSDGQHILNRYVPN</sequence>
<evidence type="ECO:0008006" key="4">
    <source>
        <dbReference type="Google" id="ProtNLM"/>
    </source>
</evidence>
<dbReference type="SUPFAM" id="SSF50969">
    <property type="entry name" value="YVTN repeat-like/Quinoprotein amine dehydrogenase"/>
    <property type="match status" value="1"/>
</dbReference>
<reference evidence="2 3" key="1">
    <citation type="journal article" date="2012" name="Stand. Genomic Sci.">
        <title>Complete genome sequence of Terriglobus saanensis type strain SP1PR4(T), an Acidobacteria from tundra soil.</title>
        <authorList>
            <person name="Rawat S.R."/>
            <person name="Mannisto M.K."/>
            <person name="Starovoytov V."/>
            <person name="Goodwin L."/>
            <person name="Nolan M."/>
            <person name="Hauser L."/>
            <person name="Land M."/>
            <person name="Davenport K.W."/>
            <person name="Woyke T."/>
            <person name="Haggblom M.M."/>
        </authorList>
    </citation>
    <scope>NUCLEOTIDE SEQUENCE</scope>
    <source>
        <strain evidence="3">ATCC BAA-1853 / DSM 23119 / SP1PR4</strain>
    </source>
</reference>
<dbReference type="AlphaFoldDB" id="E8UZ69"/>